<dbReference type="Proteomes" id="UP000198727">
    <property type="component" value="Unassembled WGS sequence"/>
</dbReference>
<proteinExistence type="predicted"/>
<evidence type="ECO:0000313" key="1">
    <source>
        <dbReference type="EMBL" id="SFO89554.1"/>
    </source>
</evidence>
<accession>A0A1I5KWW3</accession>
<sequence length="188" mass="19710">MQIRRGTLIRTGGAALGVLAVLLAITLGTGTAGKPADAEEGSLVRQAAASENPPHLVEDFSYPGAERILAERGVKLIKGNGQLLLVDCGPAGLIEVLSNDVSKICFDYIGPDDATSVGSSKDPDPVAWLTMEIPSVFLIKASDRSSRARLTTPEGTKTYYLESGKWNSVGEGADPDGGPQALLRISVY</sequence>
<evidence type="ECO:0000313" key="2">
    <source>
        <dbReference type="Proteomes" id="UP000198727"/>
    </source>
</evidence>
<dbReference type="EMBL" id="FOWW01000001">
    <property type="protein sequence ID" value="SFO89554.1"/>
    <property type="molecule type" value="Genomic_DNA"/>
</dbReference>
<organism evidence="1 2">
    <name type="scientific">Amycolatopsis arida</name>
    <dbReference type="NCBI Taxonomy" id="587909"/>
    <lineage>
        <taxon>Bacteria</taxon>
        <taxon>Bacillati</taxon>
        <taxon>Actinomycetota</taxon>
        <taxon>Actinomycetes</taxon>
        <taxon>Pseudonocardiales</taxon>
        <taxon>Pseudonocardiaceae</taxon>
        <taxon>Amycolatopsis</taxon>
    </lineage>
</organism>
<dbReference type="STRING" id="587909.SAMN05421810_101322"/>
<name>A0A1I5KWW3_9PSEU</name>
<dbReference type="AlphaFoldDB" id="A0A1I5KWW3"/>
<keyword evidence="2" id="KW-1185">Reference proteome</keyword>
<reference evidence="2" key="1">
    <citation type="submission" date="2016-10" db="EMBL/GenBank/DDBJ databases">
        <authorList>
            <person name="Varghese N."/>
            <person name="Submissions S."/>
        </authorList>
    </citation>
    <scope>NUCLEOTIDE SEQUENCE [LARGE SCALE GENOMIC DNA]</scope>
    <source>
        <strain evidence="2">CGMCC 4.5579</strain>
    </source>
</reference>
<protein>
    <recommendedName>
        <fullName evidence="3">Secreted protein</fullName>
    </recommendedName>
</protein>
<evidence type="ECO:0008006" key="3">
    <source>
        <dbReference type="Google" id="ProtNLM"/>
    </source>
</evidence>
<gene>
    <name evidence="1" type="ORF">SAMN05421810_101322</name>
</gene>